<sequence>MSRSLSNAVLPENAMDQGSSRPCTIVSLCSGEMLTDPADSVGEGGAGGVGAHATRAIPAAHNAADALSPRRVALITVPSPPVRH</sequence>
<dbReference type="AlphaFoldDB" id="A0A4Y4B8L6"/>
<protein>
    <submittedName>
        <fullName evidence="2">Uncharacterized protein</fullName>
    </submittedName>
</protein>
<proteinExistence type="predicted"/>
<name>A0A4Y4B8L6_MICMQ</name>
<reference evidence="2 3" key="1">
    <citation type="submission" date="2019-06" db="EMBL/GenBank/DDBJ databases">
        <title>Whole genome shotgun sequence of Microbacterium liquefaciens NBRC 15037.</title>
        <authorList>
            <person name="Hosoyama A."/>
            <person name="Uohara A."/>
            <person name="Ohji S."/>
            <person name="Ichikawa N."/>
        </authorList>
    </citation>
    <scope>NUCLEOTIDE SEQUENCE [LARGE SCALE GENOMIC DNA]</scope>
    <source>
        <strain evidence="2 3">NBRC 15037</strain>
    </source>
</reference>
<dbReference type="Proteomes" id="UP000317410">
    <property type="component" value="Unassembled WGS sequence"/>
</dbReference>
<comment type="caution">
    <text evidence="2">The sequence shown here is derived from an EMBL/GenBank/DDBJ whole genome shotgun (WGS) entry which is preliminary data.</text>
</comment>
<evidence type="ECO:0000313" key="2">
    <source>
        <dbReference type="EMBL" id="GEC75802.1"/>
    </source>
</evidence>
<accession>A0A4Y4B8L6</accession>
<gene>
    <name evidence="2" type="ORF">MLI01_19470</name>
</gene>
<feature type="region of interest" description="Disordered" evidence="1">
    <location>
        <begin position="1"/>
        <end position="22"/>
    </location>
</feature>
<evidence type="ECO:0000256" key="1">
    <source>
        <dbReference type="SAM" id="MobiDB-lite"/>
    </source>
</evidence>
<organism evidence="2 3">
    <name type="scientific">Microbacterium maritypicum</name>
    <name type="common">Microbacterium liquefaciens</name>
    <dbReference type="NCBI Taxonomy" id="33918"/>
    <lineage>
        <taxon>Bacteria</taxon>
        <taxon>Bacillati</taxon>
        <taxon>Actinomycetota</taxon>
        <taxon>Actinomycetes</taxon>
        <taxon>Micrococcales</taxon>
        <taxon>Microbacteriaceae</taxon>
        <taxon>Microbacterium</taxon>
    </lineage>
</organism>
<dbReference type="EMBL" id="BJNQ01000011">
    <property type="protein sequence ID" value="GEC75802.1"/>
    <property type="molecule type" value="Genomic_DNA"/>
</dbReference>
<evidence type="ECO:0000313" key="3">
    <source>
        <dbReference type="Proteomes" id="UP000317410"/>
    </source>
</evidence>